<comment type="similarity">
    <text evidence="5">Belongs to the CsrA/RsmA family.</text>
</comment>
<dbReference type="HAMAP" id="MF_00167">
    <property type="entry name" value="CsrA"/>
    <property type="match status" value="1"/>
</dbReference>
<name>A0A4R3MS79_9GAMM</name>
<keyword evidence="3 5" id="KW-0694">RNA-binding</keyword>
<keyword evidence="5" id="KW-0678">Repressor</keyword>
<evidence type="ECO:0000313" key="7">
    <source>
        <dbReference type="EMBL" id="TCT18805.1"/>
    </source>
</evidence>
<dbReference type="AlphaFoldDB" id="A0A4R3MS79"/>
<keyword evidence="8" id="KW-1185">Reference proteome</keyword>
<dbReference type="FunFam" id="2.60.40.4380:FF:000001">
    <property type="entry name" value="Translational regulator CsrA"/>
    <property type="match status" value="1"/>
</dbReference>
<evidence type="ECO:0000256" key="1">
    <source>
        <dbReference type="ARBA" id="ARBA00022490"/>
    </source>
</evidence>
<dbReference type="GO" id="GO:0005829">
    <property type="term" value="C:cytosol"/>
    <property type="evidence" value="ECO:0007669"/>
    <property type="project" value="TreeGrafter"/>
</dbReference>
<dbReference type="EMBL" id="SMAO01000011">
    <property type="protein sequence ID" value="TCT18805.1"/>
    <property type="molecule type" value="Genomic_DNA"/>
</dbReference>
<dbReference type="Pfam" id="PF02599">
    <property type="entry name" value="CsrA"/>
    <property type="match status" value="1"/>
</dbReference>
<feature type="region of interest" description="Disordered" evidence="6">
    <location>
        <begin position="53"/>
        <end position="72"/>
    </location>
</feature>
<evidence type="ECO:0000256" key="5">
    <source>
        <dbReference type="HAMAP-Rule" id="MF_00167"/>
    </source>
</evidence>
<reference evidence="7 8" key="1">
    <citation type="submission" date="2019-03" db="EMBL/GenBank/DDBJ databases">
        <title>Genomic Encyclopedia of Type Strains, Phase IV (KMG-IV): sequencing the most valuable type-strain genomes for metagenomic binning, comparative biology and taxonomic classification.</title>
        <authorList>
            <person name="Goeker M."/>
        </authorList>
    </citation>
    <scope>NUCLEOTIDE SEQUENCE [LARGE SCALE GENOMIC DNA]</scope>
    <source>
        <strain evidence="7 8">DSM 13587</strain>
    </source>
</reference>
<keyword evidence="2 5" id="KW-0810">Translation regulation</keyword>
<dbReference type="OrthoDB" id="9809061at2"/>
<dbReference type="GO" id="GO:0048027">
    <property type="term" value="F:mRNA 5'-UTR binding"/>
    <property type="evidence" value="ECO:0007669"/>
    <property type="project" value="UniProtKB-UniRule"/>
</dbReference>
<keyword evidence="1 5" id="KW-0963">Cytoplasm</keyword>
<gene>
    <name evidence="5" type="primary">csrA</name>
    <name evidence="7" type="ORF">EDC35_1114</name>
</gene>
<evidence type="ECO:0000256" key="3">
    <source>
        <dbReference type="ARBA" id="ARBA00022884"/>
    </source>
</evidence>
<dbReference type="GO" id="GO:0045948">
    <property type="term" value="P:positive regulation of translational initiation"/>
    <property type="evidence" value="ECO:0007669"/>
    <property type="project" value="UniProtKB-UniRule"/>
</dbReference>
<dbReference type="Gene3D" id="2.60.40.4380">
    <property type="entry name" value="Translational regulator CsrA"/>
    <property type="match status" value="1"/>
</dbReference>
<dbReference type="NCBIfam" id="TIGR00202">
    <property type="entry name" value="csrA"/>
    <property type="match status" value="1"/>
</dbReference>
<evidence type="ECO:0000256" key="6">
    <source>
        <dbReference type="SAM" id="MobiDB-lite"/>
    </source>
</evidence>
<protein>
    <recommendedName>
        <fullName evidence="5">Translational regulator CsrA</fullName>
    </recommendedName>
    <alternativeName>
        <fullName evidence="5">Carbon storage regulator</fullName>
    </alternativeName>
</protein>
<proteinExistence type="inferred from homology"/>
<evidence type="ECO:0000313" key="8">
    <source>
        <dbReference type="Proteomes" id="UP000295717"/>
    </source>
</evidence>
<comment type="subcellular location">
    <subcellularLocation>
        <location evidence="5">Cytoplasm</location>
    </subcellularLocation>
</comment>
<sequence length="72" mass="7831">MLILTRRVGETLMIGDEVTVTVLGVKGNQVRIGVNAPRDVAVHREEIYERIKREQAAGGPVADPGEHVGQLD</sequence>
<dbReference type="SUPFAM" id="SSF117130">
    <property type="entry name" value="CsrA-like"/>
    <property type="match status" value="1"/>
</dbReference>
<dbReference type="RefSeq" id="WP_132978421.1">
    <property type="nucleotide sequence ID" value="NZ_SMAO01000011.1"/>
</dbReference>
<dbReference type="GO" id="GO:0006402">
    <property type="term" value="P:mRNA catabolic process"/>
    <property type="evidence" value="ECO:0007669"/>
    <property type="project" value="InterPro"/>
</dbReference>
<accession>A0A4R3MS79</accession>
<dbReference type="PANTHER" id="PTHR34984:SF1">
    <property type="entry name" value="CARBON STORAGE REGULATOR"/>
    <property type="match status" value="1"/>
</dbReference>
<dbReference type="InterPro" id="IPR003751">
    <property type="entry name" value="CsrA"/>
</dbReference>
<comment type="function">
    <text evidence="5">A key translational regulator that binds mRNA to regulate translation initiation and/or mRNA stability. Mediates global changes in gene expression, shifting from rapid growth to stress survival by linking envelope stress, the stringent response and the catabolite repression systems. Usually binds in the 5'-UTR; binding at or near the Shine-Dalgarno sequence prevents ribosome-binding, repressing translation, binding elsewhere in the 5'-UTR can activate translation and/or stabilize the mRNA. Its function is antagonized by small RNA(s).</text>
</comment>
<dbReference type="InterPro" id="IPR036107">
    <property type="entry name" value="CsrA_sf"/>
</dbReference>
<evidence type="ECO:0000256" key="4">
    <source>
        <dbReference type="ARBA" id="ARBA00023159"/>
    </source>
</evidence>
<evidence type="ECO:0000256" key="2">
    <source>
        <dbReference type="ARBA" id="ARBA00022845"/>
    </source>
</evidence>
<dbReference type="NCBIfam" id="NF002469">
    <property type="entry name" value="PRK01712.1"/>
    <property type="match status" value="1"/>
</dbReference>
<dbReference type="GO" id="GO:0045947">
    <property type="term" value="P:negative regulation of translational initiation"/>
    <property type="evidence" value="ECO:0007669"/>
    <property type="project" value="UniProtKB-UniRule"/>
</dbReference>
<dbReference type="PANTHER" id="PTHR34984">
    <property type="entry name" value="CARBON STORAGE REGULATOR"/>
    <property type="match status" value="1"/>
</dbReference>
<dbReference type="GO" id="GO:0006109">
    <property type="term" value="P:regulation of carbohydrate metabolic process"/>
    <property type="evidence" value="ECO:0007669"/>
    <property type="project" value="UniProtKB-UniRule"/>
</dbReference>
<comment type="caution">
    <text evidence="7">The sequence shown here is derived from an EMBL/GenBank/DDBJ whole genome shotgun (WGS) entry which is preliminary data.</text>
</comment>
<dbReference type="Proteomes" id="UP000295717">
    <property type="component" value="Unassembled WGS sequence"/>
</dbReference>
<keyword evidence="4 5" id="KW-0010">Activator</keyword>
<organism evidence="7 8">
    <name type="scientific">Thiobaca trueperi</name>
    <dbReference type="NCBI Taxonomy" id="127458"/>
    <lineage>
        <taxon>Bacteria</taxon>
        <taxon>Pseudomonadati</taxon>
        <taxon>Pseudomonadota</taxon>
        <taxon>Gammaproteobacteria</taxon>
        <taxon>Chromatiales</taxon>
        <taxon>Chromatiaceae</taxon>
        <taxon>Thiobaca</taxon>
    </lineage>
</organism>
<comment type="subunit">
    <text evidence="5">Homodimer; the beta-strands of each monomer intercalate to form a hydrophobic core, while the alpha-helices form wings that extend away from the core.</text>
</comment>